<accession>A0A0F9D5W0</accession>
<name>A0A0F9D5W0_9ZZZZ</name>
<dbReference type="EMBL" id="LAZR01030323">
    <property type="protein sequence ID" value="KKL56959.1"/>
    <property type="molecule type" value="Genomic_DNA"/>
</dbReference>
<protein>
    <submittedName>
        <fullName evidence="1">Uncharacterized protein</fullName>
    </submittedName>
</protein>
<organism evidence="1">
    <name type="scientific">marine sediment metagenome</name>
    <dbReference type="NCBI Taxonomy" id="412755"/>
    <lineage>
        <taxon>unclassified sequences</taxon>
        <taxon>metagenomes</taxon>
        <taxon>ecological metagenomes</taxon>
    </lineage>
</organism>
<reference evidence="1" key="1">
    <citation type="journal article" date="2015" name="Nature">
        <title>Complex archaea that bridge the gap between prokaryotes and eukaryotes.</title>
        <authorList>
            <person name="Spang A."/>
            <person name="Saw J.H."/>
            <person name="Jorgensen S.L."/>
            <person name="Zaremba-Niedzwiedzka K."/>
            <person name="Martijn J."/>
            <person name="Lind A.E."/>
            <person name="van Eijk R."/>
            <person name="Schleper C."/>
            <person name="Guy L."/>
            <person name="Ettema T.J."/>
        </authorList>
    </citation>
    <scope>NUCLEOTIDE SEQUENCE</scope>
</reference>
<comment type="caution">
    <text evidence="1">The sequence shown here is derived from an EMBL/GenBank/DDBJ whole genome shotgun (WGS) entry which is preliminary data.</text>
</comment>
<sequence>MSREYTEDEVRNEYLKLVWSYIDYWHDLPDQTCREKLEGLAFGMLVILDGGNPDLPGFIVAPDPHPDDKEFCERQGQNWFPSNHNATVKCDIAGGLHELFHRVRK</sequence>
<evidence type="ECO:0000313" key="1">
    <source>
        <dbReference type="EMBL" id="KKL56959.1"/>
    </source>
</evidence>
<gene>
    <name evidence="1" type="ORF">LCGC14_2240200</name>
</gene>
<dbReference type="AlphaFoldDB" id="A0A0F9D5W0"/>
<proteinExistence type="predicted"/>